<dbReference type="SFLD" id="SFLDG00358">
    <property type="entry name" value="Main_(cytGST)"/>
    <property type="match status" value="1"/>
</dbReference>
<dbReference type="PROSITE" id="PS50404">
    <property type="entry name" value="GST_NTER"/>
    <property type="match status" value="1"/>
</dbReference>
<evidence type="ECO:0000259" key="7">
    <source>
        <dbReference type="PROSITE" id="PS50404"/>
    </source>
</evidence>
<keyword evidence="10" id="KW-1185">Reference proteome</keyword>
<dbReference type="SFLD" id="SFLDS00019">
    <property type="entry name" value="Glutathione_Transferase_(cytos"/>
    <property type="match status" value="1"/>
</dbReference>
<dbReference type="Pfam" id="PF14497">
    <property type="entry name" value="GST_C_3"/>
    <property type="match status" value="1"/>
</dbReference>
<protein>
    <recommendedName>
        <fullName evidence="6">Glutathione S-transferase omega</fullName>
        <shortName evidence="6">GSTO</shortName>
        <ecNumber evidence="6">1.20.4.2</ecNumber>
        <ecNumber evidence="6">1.8.5.1</ecNumber>
        <ecNumber evidence="6">2.5.1.18</ecNumber>
    </recommendedName>
    <alternativeName>
        <fullName evidence="6">Glutathione-dependent dehydroascorbate reductase</fullName>
    </alternativeName>
    <alternativeName>
        <fullName evidence="6">Monomethylarsonic acid reductase</fullName>
    </alternativeName>
</protein>
<comment type="function">
    <text evidence="6">Exhibits glutathione-dependent thiol transferase activity. Has high dehydroascorbate reductase activity and may contribute to the recycling of ascorbic acid. Participates in the biotransformation of inorganic arsenic and reduces monomethylarsonic acid (MMA).</text>
</comment>
<dbReference type="EC" id="2.5.1.18" evidence="6"/>
<dbReference type="InterPro" id="IPR004046">
    <property type="entry name" value="GST_C"/>
</dbReference>
<evidence type="ECO:0000313" key="9">
    <source>
        <dbReference type="Ensembl" id="ENSLLEP00000025214.1"/>
    </source>
</evidence>
<evidence type="ECO:0000256" key="4">
    <source>
        <dbReference type="ARBA" id="ARBA00048353"/>
    </source>
</evidence>
<evidence type="ECO:0000256" key="6">
    <source>
        <dbReference type="RuleBase" id="RU368071"/>
    </source>
</evidence>
<keyword evidence="6" id="KW-0808">Transferase</keyword>
<dbReference type="GO" id="GO:0005737">
    <property type="term" value="C:cytoplasm"/>
    <property type="evidence" value="ECO:0007669"/>
    <property type="project" value="InterPro"/>
</dbReference>
<evidence type="ECO:0000256" key="1">
    <source>
        <dbReference type="ARBA" id="ARBA00011067"/>
    </source>
</evidence>
<dbReference type="SUPFAM" id="SSF52833">
    <property type="entry name" value="Thioredoxin-like"/>
    <property type="match status" value="1"/>
</dbReference>
<dbReference type="PANTHER" id="PTHR43968:SF6">
    <property type="entry name" value="GLUTATHIONE S-TRANSFERASE OMEGA"/>
    <property type="match status" value="1"/>
</dbReference>
<dbReference type="Proteomes" id="UP000694569">
    <property type="component" value="Unplaced"/>
</dbReference>
<dbReference type="InterPro" id="IPR050983">
    <property type="entry name" value="GST_Omega/HSP26"/>
</dbReference>
<proteinExistence type="inferred from homology"/>
<evidence type="ECO:0000313" key="10">
    <source>
        <dbReference type="Proteomes" id="UP000694569"/>
    </source>
</evidence>
<feature type="domain" description="GST N-terminal" evidence="7">
    <location>
        <begin position="20"/>
        <end position="99"/>
    </location>
</feature>
<dbReference type="GO" id="GO:0045174">
    <property type="term" value="F:glutathione dehydrogenase (ascorbate) activity"/>
    <property type="evidence" value="ECO:0007669"/>
    <property type="project" value="UniProtKB-UniRule"/>
</dbReference>
<organism evidence="9 10">
    <name type="scientific">Leptobrachium leishanense</name>
    <name type="common">Leishan spiny toad</name>
    <dbReference type="NCBI Taxonomy" id="445787"/>
    <lineage>
        <taxon>Eukaryota</taxon>
        <taxon>Metazoa</taxon>
        <taxon>Chordata</taxon>
        <taxon>Craniata</taxon>
        <taxon>Vertebrata</taxon>
        <taxon>Euteleostomi</taxon>
        <taxon>Amphibia</taxon>
        <taxon>Batrachia</taxon>
        <taxon>Anura</taxon>
        <taxon>Pelobatoidea</taxon>
        <taxon>Megophryidae</taxon>
        <taxon>Leptobrachium</taxon>
    </lineage>
</organism>
<dbReference type="FunFam" id="1.20.1050.10:FF:000009">
    <property type="entry name" value="Glutathione S-transferase omega-1"/>
    <property type="match status" value="1"/>
</dbReference>
<evidence type="ECO:0000256" key="3">
    <source>
        <dbReference type="ARBA" id="ARBA00047960"/>
    </source>
</evidence>
<evidence type="ECO:0000259" key="8">
    <source>
        <dbReference type="PROSITE" id="PS50405"/>
    </source>
</evidence>
<dbReference type="InterPro" id="IPR036282">
    <property type="entry name" value="Glutathione-S-Trfase_C_sf"/>
</dbReference>
<reference evidence="9" key="1">
    <citation type="submission" date="2025-08" db="UniProtKB">
        <authorList>
            <consortium name="Ensembl"/>
        </authorList>
    </citation>
    <scope>IDENTIFICATION</scope>
</reference>
<dbReference type="PROSITE" id="PS50405">
    <property type="entry name" value="GST_CTER"/>
    <property type="match status" value="1"/>
</dbReference>
<evidence type="ECO:0000256" key="2">
    <source>
        <dbReference type="ARBA" id="ARBA00023002"/>
    </source>
</evidence>
<dbReference type="CDD" id="cd03055">
    <property type="entry name" value="GST_N_Omega"/>
    <property type="match status" value="1"/>
</dbReference>
<dbReference type="AlphaFoldDB" id="A0A8C5PMV5"/>
<reference evidence="9" key="2">
    <citation type="submission" date="2025-09" db="UniProtKB">
        <authorList>
            <consortium name="Ensembl"/>
        </authorList>
    </citation>
    <scope>IDENTIFICATION</scope>
</reference>
<comment type="catalytic activity">
    <reaction evidence="4 6">
        <text>methylarsonate + 2 glutathione + H(+) = methylarsonous acid + glutathione disulfide + H2O</text>
        <dbReference type="Rhea" id="RHEA:15969"/>
        <dbReference type="ChEBI" id="CHEBI:15377"/>
        <dbReference type="ChEBI" id="CHEBI:15378"/>
        <dbReference type="ChEBI" id="CHEBI:17826"/>
        <dbReference type="ChEBI" id="CHEBI:33409"/>
        <dbReference type="ChEBI" id="CHEBI:57925"/>
        <dbReference type="ChEBI" id="CHEBI:58297"/>
        <dbReference type="EC" id="1.20.4.2"/>
    </reaction>
</comment>
<dbReference type="InterPro" id="IPR040079">
    <property type="entry name" value="Glutathione_S-Trfase"/>
</dbReference>
<dbReference type="EC" id="1.8.5.1" evidence="6"/>
<dbReference type="GO" id="GO:0006749">
    <property type="term" value="P:glutathione metabolic process"/>
    <property type="evidence" value="ECO:0007669"/>
    <property type="project" value="UniProtKB-UniRule"/>
</dbReference>
<dbReference type="InterPro" id="IPR005442">
    <property type="entry name" value="GST_omega"/>
</dbReference>
<dbReference type="InterPro" id="IPR010987">
    <property type="entry name" value="Glutathione-S-Trfase_C-like"/>
</dbReference>
<comment type="catalytic activity">
    <reaction evidence="5 6">
        <text>L-dehydroascorbate + 2 glutathione = glutathione disulfide + L-ascorbate</text>
        <dbReference type="Rhea" id="RHEA:24424"/>
        <dbReference type="ChEBI" id="CHEBI:38290"/>
        <dbReference type="ChEBI" id="CHEBI:57925"/>
        <dbReference type="ChEBI" id="CHEBI:58297"/>
        <dbReference type="ChEBI" id="CHEBI:58539"/>
        <dbReference type="EC" id="1.8.5.1"/>
    </reaction>
</comment>
<sequence length="224" mass="25276">MSGSEGLGKGSPAPGPVPEGSIRLYSMRFCPYAHRARLVLLAKGITHEVININLKNKPDWFFEKNPLGLVPALELSTGEVIYESPIVCDYLDEAYPEKRLTPSDPLQKAKQRLILDFFSGVTALMFKILTAHRSNQDGSALHMELLSKLQKLEEILVKNNSSYFGGKSQSMTDYMIYPWFDLLHGKGVLSLTPYLNKWYELMLQDPAVKQTSVTPDDMRGYFKL</sequence>
<dbReference type="OrthoDB" id="4951845at2759"/>
<comment type="similarity">
    <text evidence="1 6">Belongs to the GST superfamily. Omega family.</text>
</comment>
<dbReference type="Ensembl" id="ENSLLET00000026175.1">
    <property type="protein sequence ID" value="ENSLLEP00000025214.1"/>
    <property type="gene ID" value="ENSLLEG00000015945.1"/>
</dbReference>
<dbReference type="PANTHER" id="PTHR43968">
    <property type="match status" value="1"/>
</dbReference>
<dbReference type="GO" id="GO:0004364">
    <property type="term" value="F:glutathione transferase activity"/>
    <property type="evidence" value="ECO:0007669"/>
    <property type="project" value="UniProtKB-UniRule"/>
</dbReference>
<keyword evidence="2 6" id="KW-0560">Oxidoreductase</keyword>
<dbReference type="Gene3D" id="1.20.1050.10">
    <property type="match status" value="1"/>
</dbReference>
<feature type="domain" description="GST C-terminal" evidence="8">
    <location>
        <begin position="104"/>
        <end position="222"/>
    </location>
</feature>
<name>A0A8C5PMV5_9ANUR</name>
<dbReference type="InterPro" id="IPR004045">
    <property type="entry name" value="Glutathione_S-Trfase_N"/>
</dbReference>
<dbReference type="SUPFAM" id="SSF47616">
    <property type="entry name" value="GST C-terminal domain-like"/>
    <property type="match status" value="1"/>
</dbReference>
<dbReference type="Gene3D" id="3.40.30.10">
    <property type="entry name" value="Glutaredoxin"/>
    <property type="match status" value="1"/>
</dbReference>
<dbReference type="FunFam" id="3.40.30.10:FF:000123">
    <property type="entry name" value="Glutathione transferase o1"/>
    <property type="match status" value="1"/>
</dbReference>
<dbReference type="Pfam" id="PF13417">
    <property type="entry name" value="GST_N_3"/>
    <property type="match status" value="1"/>
</dbReference>
<comment type="catalytic activity">
    <reaction evidence="3 6">
        <text>RX + glutathione = an S-substituted glutathione + a halide anion + H(+)</text>
        <dbReference type="Rhea" id="RHEA:16437"/>
        <dbReference type="ChEBI" id="CHEBI:15378"/>
        <dbReference type="ChEBI" id="CHEBI:16042"/>
        <dbReference type="ChEBI" id="CHEBI:17792"/>
        <dbReference type="ChEBI" id="CHEBI:57925"/>
        <dbReference type="ChEBI" id="CHEBI:90779"/>
        <dbReference type="EC" id="2.5.1.18"/>
    </reaction>
</comment>
<evidence type="ECO:0000256" key="5">
    <source>
        <dbReference type="ARBA" id="ARBA00049544"/>
    </source>
</evidence>
<dbReference type="InterPro" id="IPR036249">
    <property type="entry name" value="Thioredoxin-like_sf"/>
</dbReference>
<dbReference type="PRINTS" id="PR01625">
    <property type="entry name" value="GSTRNSFRASEO"/>
</dbReference>
<accession>A0A8C5PMV5</accession>
<dbReference type="GeneTree" id="ENSGT00940000155351"/>
<dbReference type="EC" id="1.20.4.2" evidence="6"/>
<dbReference type="GO" id="GO:0050610">
    <property type="term" value="F:methylarsonate reductase activity"/>
    <property type="evidence" value="ECO:0007669"/>
    <property type="project" value="UniProtKB-UniRule"/>
</dbReference>